<dbReference type="EMBL" id="AP022605">
    <property type="protein sequence ID" value="BBZ07961.1"/>
    <property type="molecule type" value="Genomic_DNA"/>
</dbReference>
<organism evidence="1 2">
    <name type="scientific">Mycolicibacterium doricum</name>
    <dbReference type="NCBI Taxonomy" id="126673"/>
    <lineage>
        <taxon>Bacteria</taxon>
        <taxon>Bacillati</taxon>
        <taxon>Actinomycetota</taxon>
        <taxon>Actinomycetes</taxon>
        <taxon>Mycobacteriales</taxon>
        <taxon>Mycobacteriaceae</taxon>
        <taxon>Mycolicibacterium</taxon>
    </lineage>
</organism>
<proteinExistence type="predicted"/>
<gene>
    <name evidence="1" type="ORF">MDOR_21300</name>
</gene>
<dbReference type="KEGG" id="mdr:MDOR_21300"/>
<name>A0A7I7VU00_9MYCO</name>
<reference evidence="1 2" key="1">
    <citation type="journal article" date="2019" name="Emerg. Microbes Infect.">
        <title>Comprehensive subspecies identification of 175 nontuberculous mycobacteria species based on 7547 genomic profiles.</title>
        <authorList>
            <person name="Matsumoto Y."/>
            <person name="Kinjo T."/>
            <person name="Motooka D."/>
            <person name="Nabeya D."/>
            <person name="Jung N."/>
            <person name="Uechi K."/>
            <person name="Horii T."/>
            <person name="Iida T."/>
            <person name="Fujita J."/>
            <person name="Nakamura S."/>
        </authorList>
    </citation>
    <scope>NUCLEOTIDE SEQUENCE [LARGE SCALE GENOMIC DNA]</scope>
    <source>
        <strain evidence="1 2">JCM 12405</strain>
    </source>
</reference>
<sequence>MQVQALTPDPFAKYRSHQHEPIDLDYLLGRFLSEPTPEIAIFVALFAELLDDAPLKLRYQHAVEERQELLPRWTVELPNARAYKAVRITHVLGDTDQVMVGVRLVGGQEATFVVVIDHLRGSEIKDAFLSGDSIDTGLAAFSVAADPDCTVVDMTLPDARAWIEQGLRRELVLRDTATWPDCRPLLKWLTFRLPAGGIGFRSPVWTWEETAELCGEFFASEKGAPFDVRDHGDLLRELMDSGTENPLCWSAARVDQVLESPEWDTYAPLEVRLDVPDLLRAFISFAHNRSGIREGLTVDALAVVDETAMRYRRDVLRDADSVDSEDRFA</sequence>
<evidence type="ECO:0000313" key="2">
    <source>
        <dbReference type="Proteomes" id="UP000467201"/>
    </source>
</evidence>
<accession>A0A7I7VU00</accession>
<evidence type="ECO:0000313" key="1">
    <source>
        <dbReference type="EMBL" id="BBZ07961.1"/>
    </source>
</evidence>
<dbReference type="Proteomes" id="UP000467201">
    <property type="component" value="Chromosome"/>
</dbReference>
<protein>
    <submittedName>
        <fullName evidence="1">Uncharacterized protein</fullName>
    </submittedName>
</protein>
<dbReference type="AlphaFoldDB" id="A0A7I7VU00"/>